<dbReference type="RefSeq" id="WP_284076922.1">
    <property type="nucleotide sequence ID" value="NZ_JAVLSM010000007.1"/>
</dbReference>
<keyword evidence="1" id="KW-1133">Transmembrane helix</keyword>
<comment type="caution">
    <text evidence="2">The sequence shown here is derived from an EMBL/GenBank/DDBJ whole genome shotgun (WGS) entry which is preliminary data.</text>
</comment>
<sequence>MEWLQNVLGVARATLTKVFPILGVVDAAQEFISESVAQRIRDEACTKAYAILAKTHRAVLTTIVWQNSVLLGSLLPVYWLRSPLPFYVAYVGVAGYSVYSVVSMWPLIRRLATTRSITATLSLEVLEAIKAELTQRQFIERKAVEWLGPDLKKISDEVAKKLKPDVLTAVANMGITLLLAFVAFRLFAIPLLEHKALL</sequence>
<keyword evidence="1" id="KW-0812">Transmembrane</keyword>
<feature type="transmembrane region" description="Helical" evidence="1">
    <location>
        <begin position="58"/>
        <end position="80"/>
    </location>
</feature>
<protein>
    <submittedName>
        <fullName evidence="2">Uncharacterized protein</fullName>
    </submittedName>
</protein>
<proteinExistence type="predicted"/>
<gene>
    <name evidence="2" type="ORF">RJN63_11495</name>
</gene>
<feature type="transmembrane region" description="Helical" evidence="1">
    <location>
        <begin position="170"/>
        <end position="192"/>
    </location>
</feature>
<reference evidence="2" key="1">
    <citation type="submission" date="2023-02" db="EMBL/GenBank/DDBJ databases">
        <title>Description of Herbaspirillum huttiense subsp. nephrolepsisexaltata and Herbaspirillum huttiense subsp. lycopersicon.</title>
        <authorList>
            <person name="Poudel M."/>
            <person name="Sharma A."/>
            <person name="Goss E."/>
            <person name="Tapia J.H."/>
            <person name="Harmon C.M."/>
            <person name="Jones J.B."/>
        </authorList>
    </citation>
    <scope>NUCLEOTIDE SEQUENCE</scope>
    <source>
        <strain evidence="2">NC40101</strain>
    </source>
</reference>
<dbReference type="EMBL" id="JAVRAA010000005">
    <property type="protein sequence ID" value="MDT0337455.1"/>
    <property type="molecule type" value="Genomic_DNA"/>
</dbReference>
<feature type="transmembrane region" description="Helical" evidence="1">
    <location>
        <begin position="86"/>
        <end position="108"/>
    </location>
</feature>
<evidence type="ECO:0000313" key="2">
    <source>
        <dbReference type="EMBL" id="MDT0337455.1"/>
    </source>
</evidence>
<keyword evidence="1" id="KW-0472">Membrane</keyword>
<organism evidence="2">
    <name type="scientific">Herbaspirillum huttiense subsp. nephrolepidis</name>
    <dbReference type="NCBI Taxonomy" id="3075126"/>
    <lineage>
        <taxon>Bacteria</taxon>
        <taxon>Pseudomonadati</taxon>
        <taxon>Pseudomonadota</taxon>
        <taxon>Betaproteobacteria</taxon>
        <taxon>Burkholderiales</taxon>
        <taxon>Oxalobacteraceae</taxon>
        <taxon>Herbaspirillum</taxon>
    </lineage>
</organism>
<evidence type="ECO:0000256" key="1">
    <source>
        <dbReference type="SAM" id="Phobius"/>
    </source>
</evidence>
<name>A0AAE4K846_9BURK</name>
<accession>A0AAE4K846</accession>
<dbReference type="AlphaFoldDB" id="A0AAE4K846"/>